<evidence type="ECO:0000313" key="11">
    <source>
        <dbReference type="EMBL" id="GJN19123.1"/>
    </source>
</evidence>
<proteinExistence type="predicted"/>
<evidence type="ECO:0000256" key="7">
    <source>
        <dbReference type="SAM" id="MobiDB-lite"/>
    </source>
</evidence>
<evidence type="ECO:0000256" key="1">
    <source>
        <dbReference type="ARBA" id="ARBA00004370"/>
    </source>
</evidence>
<evidence type="ECO:0000313" key="12">
    <source>
        <dbReference type="Proteomes" id="UP001054889"/>
    </source>
</evidence>
<dbReference type="InterPro" id="IPR032675">
    <property type="entry name" value="LRR_dom_sf"/>
</dbReference>
<keyword evidence="3 8" id="KW-0812">Transmembrane</keyword>
<evidence type="ECO:0000256" key="8">
    <source>
        <dbReference type="SAM" id="Phobius"/>
    </source>
</evidence>
<dbReference type="Gene3D" id="1.10.510.10">
    <property type="entry name" value="Transferase(Phosphotransferase) domain 1"/>
    <property type="match status" value="1"/>
</dbReference>
<feature type="signal peptide" evidence="9">
    <location>
        <begin position="1"/>
        <end position="34"/>
    </location>
</feature>
<evidence type="ECO:0000259" key="10">
    <source>
        <dbReference type="PROSITE" id="PS50011"/>
    </source>
</evidence>
<dbReference type="InterPro" id="IPR011009">
    <property type="entry name" value="Kinase-like_dom_sf"/>
</dbReference>
<gene>
    <name evidence="11" type="primary">gb06362</name>
    <name evidence="11" type="ORF">PR202_gb06362</name>
</gene>
<evidence type="ECO:0000256" key="2">
    <source>
        <dbReference type="ARBA" id="ARBA00022614"/>
    </source>
</evidence>
<feature type="domain" description="Protein kinase" evidence="10">
    <location>
        <begin position="101"/>
        <end position="500"/>
    </location>
</feature>
<feature type="compositionally biased region" description="Low complexity" evidence="7">
    <location>
        <begin position="285"/>
        <end position="298"/>
    </location>
</feature>
<feature type="chain" id="PRO_5043820201" description="Protein kinase domain-containing protein" evidence="9">
    <location>
        <begin position="35"/>
        <end position="500"/>
    </location>
</feature>
<dbReference type="GO" id="GO:0004672">
    <property type="term" value="F:protein kinase activity"/>
    <property type="evidence" value="ECO:0007669"/>
    <property type="project" value="InterPro"/>
</dbReference>
<reference evidence="11" key="1">
    <citation type="journal article" date="2018" name="DNA Res.">
        <title>Multiple hybrid de novo genome assembly of finger millet, an orphan allotetraploid crop.</title>
        <authorList>
            <person name="Hatakeyama M."/>
            <person name="Aluri S."/>
            <person name="Balachadran M.T."/>
            <person name="Sivarajan S.R."/>
            <person name="Patrignani A."/>
            <person name="Gruter S."/>
            <person name="Poveda L."/>
            <person name="Shimizu-Inatsugi R."/>
            <person name="Baeten J."/>
            <person name="Francoijs K.J."/>
            <person name="Nataraja K.N."/>
            <person name="Reddy Y.A.N."/>
            <person name="Phadnis S."/>
            <person name="Ravikumar R.L."/>
            <person name="Schlapbach R."/>
            <person name="Sreeman S.M."/>
            <person name="Shimizu K.K."/>
        </authorList>
    </citation>
    <scope>NUCLEOTIDE SEQUENCE</scope>
</reference>
<accession>A0AAV5E6Y5</accession>
<organism evidence="11 12">
    <name type="scientific">Eleusine coracana subsp. coracana</name>
    <dbReference type="NCBI Taxonomy" id="191504"/>
    <lineage>
        <taxon>Eukaryota</taxon>
        <taxon>Viridiplantae</taxon>
        <taxon>Streptophyta</taxon>
        <taxon>Embryophyta</taxon>
        <taxon>Tracheophyta</taxon>
        <taxon>Spermatophyta</taxon>
        <taxon>Magnoliopsida</taxon>
        <taxon>Liliopsida</taxon>
        <taxon>Poales</taxon>
        <taxon>Poaceae</taxon>
        <taxon>PACMAD clade</taxon>
        <taxon>Chloridoideae</taxon>
        <taxon>Cynodonteae</taxon>
        <taxon>Eleusininae</taxon>
        <taxon>Eleusine</taxon>
    </lineage>
</organism>
<dbReference type="GO" id="GO:0005524">
    <property type="term" value="F:ATP binding"/>
    <property type="evidence" value="ECO:0007669"/>
    <property type="project" value="InterPro"/>
</dbReference>
<keyword evidence="5 8" id="KW-1133">Transmembrane helix</keyword>
<protein>
    <recommendedName>
        <fullName evidence="10">Protein kinase domain-containing protein</fullName>
    </recommendedName>
</protein>
<keyword evidence="12" id="KW-1185">Reference proteome</keyword>
<dbReference type="SUPFAM" id="SSF56112">
    <property type="entry name" value="Protein kinase-like (PK-like)"/>
    <property type="match status" value="1"/>
</dbReference>
<keyword evidence="6 8" id="KW-0472">Membrane</keyword>
<comment type="caution">
    <text evidence="11">The sequence shown here is derived from an EMBL/GenBank/DDBJ whole genome shotgun (WGS) entry which is preliminary data.</text>
</comment>
<sequence length="500" mass="52674">MARPRPPGSHLRLAITVIFFFFFAALRFPTPAAAQQPVVVPAAAAPRSEADVLIAFRDTLRGPDGPPTGPAPHGLQLERLGLAGAAPDIGALAVLPGLRALSLSDNALTGAFPNVSALAVLKMLYLSRNRIFPGPVPGSISSPRLLELSLANNRFEGPLPDFSQPELRFVDVSNNNLCGPIPTGLSRFNASMFTGNSLLCGKPLDVECDESGAPRTGMSKLMIIAIVIIILGVLLCAGGVITGVLGSRRGSSRRRRAPAESIGGGGDQTPSNPKLQTAPAVNIENAPAAGQPQPRAGGNAAGGRRPRRDELVFIINEGGGGNRSSILDWGKRLRIIKGAARGLAHLYDELPMLTVPHGHLKSSNVLLDAAFDPVLSDYALVPVVTPSIAAQVMVAYKSPECVAPHGKPSKKSDVWSLGVLILEVLTGKFPASYLAGGGGNIKQGRQQQNADLAGWVHSVVSEERTDEVFDKDITGARGAEADMVKLLQKIVWFSFKTNIL</sequence>
<feature type="transmembrane region" description="Helical" evidence="8">
    <location>
        <begin position="221"/>
        <end position="246"/>
    </location>
</feature>
<dbReference type="PANTHER" id="PTHR48007">
    <property type="entry name" value="LEUCINE-RICH REPEAT RECEPTOR-LIKE PROTEIN KINASE PXC1"/>
    <property type="match status" value="1"/>
</dbReference>
<evidence type="ECO:0000256" key="3">
    <source>
        <dbReference type="ARBA" id="ARBA00022692"/>
    </source>
</evidence>
<dbReference type="Gene3D" id="3.80.10.10">
    <property type="entry name" value="Ribonuclease Inhibitor"/>
    <property type="match status" value="1"/>
</dbReference>
<evidence type="ECO:0000256" key="5">
    <source>
        <dbReference type="ARBA" id="ARBA00022989"/>
    </source>
</evidence>
<dbReference type="Pfam" id="PF00560">
    <property type="entry name" value="LRR_1"/>
    <property type="match status" value="1"/>
</dbReference>
<dbReference type="InterPro" id="IPR001611">
    <property type="entry name" value="Leu-rich_rpt"/>
</dbReference>
<dbReference type="PANTHER" id="PTHR48007:SF15">
    <property type="entry name" value="LEUCINE-RICH REPEAT PROTEIN KINASE FAMILY PROTEIN-RELATED"/>
    <property type="match status" value="1"/>
</dbReference>
<dbReference type="Pfam" id="PF00069">
    <property type="entry name" value="Pkinase"/>
    <property type="match status" value="1"/>
</dbReference>
<dbReference type="InterPro" id="IPR000719">
    <property type="entry name" value="Prot_kinase_dom"/>
</dbReference>
<dbReference type="Proteomes" id="UP001054889">
    <property type="component" value="Unassembled WGS sequence"/>
</dbReference>
<keyword evidence="4" id="KW-0677">Repeat</keyword>
<keyword evidence="2" id="KW-0433">Leucine-rich repeat</keyword>
<reference evidence="11" key="2">
    <citation type="submission" date="2021-12" db="EMBL/GenBank/DDBJ databases">
        <title>Resequencing data analysis of finger millet.</title>
        <authorList>
            <person name="Hatakeyama M."/>
            <person name="Aluri S."/>
            <person name="Balachadran M.T."/>
            <person name="Sivarajan S.R."/>
            <person name="Poveda L."/>
            <person name="Shimizu-Inatsugi R."/>
            <person name="Schlapbach R."/>
            <person name="Sreeman S.M."/>
            <person name="Shimizu K.K."/>
        </authorList>
    </citation>
    <scope>NUCLEOTIDE SEQUENCE</scope>
</reference>
<dbReference type="GO" id="GO:0016020">
    <property type="term" value="C:membrane"/>
    <property type="evidence" value="ECO:0007669"/>
    <property type="project" value="UniProtKB-SubCell"/>
</dbReference>
<feature type="region of interest" description="Disordered" evidence="7">
    <location>
        <begin position="248"/>
        <end position="276"/>
    </location>
</feature>
<name>A0AAV5E6Y5_ELECO</name>
<evidence type="ECO:0000256" key="6">
    <source>
        <dbReference type="ARBA" id="ARBA00023136"/>
    </source>
</evidence>
<dbReference type="SUPFAM" id="SSF52058">
    <property type="entry name" value="L domain-like"/>
    <property type="match status" value="1"/>
</dbReference>
<dbReference type="AlphaFoldDB" id="A0AAV5E6Y5"/>
<dbReference type="EMBL" id="BQKI01000074">
    <property type="protein sequence ID" value="GJN19123.1"/>
    <property type="molecule type" value="Genomic_DNA"/>
</dbReference>
<dbReference type="InterPro" id="IPR046959">
    <property type="entry name" value="PRK1-6/SRF4-like"/>
</dbReference>
<keyword evidence="9" id="KW-0732">Signal</keyword>
<feature type="region of interest" description="Disordered" evidence="7">
    <location>
        <begin position="285"/>
        <end position="304"/>
    </location>
</feature>
<dbReference type="PROSITE" id="PS50011">
    <property type="entry name" value="PROTEIN_KINASE_DOM"/>
    <property type="match status" value="1"/>
</dbReference>
<evidence type="ECO:0000256" key="9">
    <source>
        <dbReference type="SAM" id="SignalP"/>
    </source>
</evidence>
<evidence type="ECO:0000256" key="4">
    <source>
        <dbReference type="ARBA" id="ARBA00022737"/>
    </source>
</evidence>
<comment type="subcellular location">
    <subcellularLocation>
        <location evidence="1">Membrane</location>
    </subcellularLocation>
</comment>